<evidence type="ECO:0000313" key="1">
    <source>
        <dbReference type="EMBL" id="KFX71882.1"/>
    </source>
</evidence>
<proteinExistence type="predicted"/>
<dbReference type="AlphaFoldDB" id="A0A0A1YPP0"/>
<sequence>MLQQGCHIRTLAHRRIHWLLGTAPITVYSTGLDETLQTNKAGTEPQVERLAHYLDLSKSDRAAVFDWMLELLTCSRHGKL</sequence>
<evidence type="ECO:0000313" key="2">
    <source>
        <dbReference type="Proteomes" id="UP000030063"/>
    </source>
</evidence>
<organism evidence="1 2">
    <name type="scientific">Pseudomonas taeanensis MS-3</name>
    <dbReference type="NCBI Taxonomy" id="1395571"/>
    <lineage>
        <taxon>Bacteria</taxon>
        <taxon>Pseudomonadati</taxon>
        <taxon>Pseudomonadota</taxon>
        <taxon>Gammaproteobacteria</taxon>
        <taxon>Pseudomonadales</taxon>
        <taxon>Pseudomonadaceae</taxon>
        <taxon>Pseudomonas</taxon>
    </lineage>
</organism>
<protein>
    <submittedName>
        <fullName evidence="1">Uncharacterized protein</fullName>
    </submittedName>
</protein>
<reference evidence="1 2" key="1">
    <citation type="journal article" date="2014" name="Genome Announc.">
        <title>Draft Genome Sequence of Petroleum Oil-Degrading Marine Bacterium Pseudomonas taeanensis Strain MS-3, Isolated from a Crude Oil-Contaminated Seashore.</title>
        <authorList>
            <person name="Lee S.Y."/>
            <person name="Kim S.H."/>
            <person name="Lee D.G."/>
            <person name="Shin S."/>
            <person name="Yun S.H."/>
            <person name="Choi C.W."/>
            <person name="Chung Y.H."/>
            <person name="Choi J.S."/>
            <person name="Kahng H.Y."/>
            <person name="Kim S.I."/>
        </authorList>
    </citation>
    <scope>NUCLEOTIDE SEQUENCE [LARGE SCALE GENOMIC DNA]</scope>
    <source>
        <strain evidence="1 2">MS-3</strain>
    </source>
</reference>
<accession>A0A0A1YPP0</accession>
<dbReference type="Proteomes" id="UP000030063">
    <property type="component" value="Unassembled WGS sequence"/>
</dbReference>
<gene>
    <name evidence="1" type="ORF">TMS3_0108220</name>
</gene>
<dbReference type="EMBL" id="AWSQ01000001">
    <property type="protein sequence ID" value="KFX71882.1"/>
    <property type="molecule type" value="Genomic_DNA"/>
</dbReference>
<name>A0A0A1YPP0_9PSED</name>
<keyword evidence="2" id="KW-1185">Reference proteome</keyword>
<comment type="caution">
    <text evidence="1">The sequence shown here is derived from an EMBL/GenBank/DDBJ whole genome shotgun (WGS) entry which is preliminary data.</text>
</comment>